<gene>
    <name evidence="2" type="primary">atp8</name>
</gene>
<evidence type="ECO:0000313" key="2">
    <source>
        <dbReference type="EMBL" id="AXR86890.1"/>
    </source>
</evidence>
<dbReference type="RefSeq" id="YP_009524394.1">
    <property type="nucleotide sequence ID" value="NC_039618.1"/>
</dbReference>
<protein>
    <submittedName>
        <fullName evidence="2">ATP synthase F0 subunit 8</fullName>
    </submittedName>
</protein>
<name>A0A346Q1A5_9EUCA</name>
<keyword evidence="2" id="KW-0496">Mitochondrion</keyword>
<keyword evidence="1" id="KW-0472">Membrane</keyword>
<organism evidence="2">
    <name type="scientific">Echinoecus nipponicus</name>
    <dbReference type="NCBI Taxonomy" id="2305783"/>
    <lineage>
        <taxon>Eukaryota</taxon>
        <taxon>Metazoa</taxon>
        <taxon>Ecdysozoa</taxon>
        <taxon>Arthropoda</taxon>
        <taxon>Crustacea</taxon>
        <taxon>Multicrustacea</taxon>
        <taxon>Malacostraca</taxon>
        <taxon>Eumalacostraca</taxon>
        <taxon>Eucarida</taxon>
        <taxon>Decapoda</taxon>
        <taxon>Pleocyemata</taxon>
        <taxon>Brachyura</taxon>
        <taxon>Eubrachyura</taxon>
        <taxon>Pilumnoidea</taxon>
        <taxon>Pilumnidae</taxon>
        <taxon>Echinoecus</taxon>
    </lineage>
</organism>
<sequence>MPQMSPLLWLPLYFFFLISLILFLVMNFFIKPFEAINPYNSSSQINKPSWKL</sequence>
<keyword evidence="1" id="KW-1133">Transmembrane helix</keyword>
<evidence type="ECO:0000256" key="1">
    <source>
        <dbReference type="SAM" id="Phobius"/>
    </source>
</evidence>
<dbReference type="EMBL" id="MG574831">
    <property type="protein sequence ID" value="AXR86890.1"/>
    <property type="molecule type" value="Genomic_DNA"/>
</dbReference>
<keyword evidence="1" id="KW-0812">Transmembrane</keyword>
<geneLocation type="mitochondrion" evidence="2"/>
<dbReference type="GeneID" id="38287641"/>
<proteinExistence type="predicted"/>
<reference evidence="2" key="1">
    <citation type="journal article" date="2018" name="Mitochondrial DNA Part B Resour">
        <title>The complete mitochondrial genome of Echinoecus nipponicus Miyake, 1939 (Crustacea: Decapoda: Pilumnidae), a symbiont of sea urchins.</title>
        <authorList>
            <person name="Lee S.-H."/>
            <person name="Oh T.K."/>
            <person name="Shin M.-H."/>
        </authorList>
    </citation>
    <scope>NUCLEOTIDE SEQUENCE</scope>
</reference>
<feature type="transmembrane region" description="Helical" evidence="1">
    <location>
        <begin position="12"/>
        <end position="30"/>
    </location>
</feature>
<accession>A0A346Q1A5</accession>
<dbReference type="AlphaFoldDB" id="A0A346Q1A5"/>